<accession>A0A1H6VKD6</accession>
<dbReference type="AlphaFoldDB" id="A0A1H6VKD6"/>
<organism evidence="2 3">
    <name type="scientific">Alkalibacterium gilvum</name>
    <dbReference type="NCBI Taxonomy" id="1130080"/>
    <lineage>
        <taxon>Bacteria</taxon>
        <taxon>Bacillati</taxon>
        <taxon>Bacillota</taxon>
        <taxon>Bacilli</taxon>
        <taxon>Lactobacillales</taxon>
        <taxon>Carnobacteriaceae</taxon>
        <taxon>Alkalibacterium</taxon>
    </lineage>
</organism>
<sequence>MKIAIVGGGLSGASALKSLLNHPNLKKEDTIDIYEPRDILGVGLPYGPDDESLMLNVSPDYLSVDDNDPLDFSKWLKEKYKEPFNDEGLVSRPKFGYYLAERFEPYFSHRQVTHIKASVQDIDVLDAETKEKTHYKQSGQHVYRLKTSEETIEGTYDAVFLAVGHPEYADYYHLKGTEGYISNPYPANKKLVNIGNDERIGVIGSGATGIDLMRFFTRNYDLKHPLTFYVQDQGFYFADIPYERERLRFSFSKEWITREKEKGSGLIPLENILSTFTKDIQAFGVDVSKIYNRYKAGNLTAIKKAVDSKDQELALIQAYTSKLIPYLPSLYNSLSGQDKQTYLTKYYSKLLFFKSRVPYETSVWLLDLIKQGKVQIKYGLKEIQSSEDGGFILQASESDRVGRLINAAGFEMRLEKNGKGSTLIYNLFRKNIIMPHQNGRFVLIDWPHAHVLNQNYGAMQSLFFFGLLVGGTQHGNNDAPLTYQLASRSAKWFMDQRK</sequence>
<name>A0A1H6VKD6_9LACT</name>
<protein>
    <submittedName>
        <fullName evidence="2">Uncharacterized NAD(P)/FAD-binding protein YdhS</fullName>
    </submittedName>
</protein>
<evidence type="ECO:0000259" key="1">
    <source>
        <dbReference type="Pfam" id="PF13454"/>
    </source>
</evidence>
<dbReference type="SUPFAM" id="SSF51905">
    <property type="entry name" value="FAD/NAD(P)-binding domain"/>
    <property type="match status" value="1"/>
</dbReference>
<dbReference type="InterPro" id="IPR052189">
    <property type="entry name" value="L-asp_N-monooxygenase_NS-form"/>
</dbReference>
<dbReference type="Pfam" id="PF13454">
    <property type="entry name" value="NAD_binding_9"/>
    <property type="match status" value="1"/>
</dbReference>
<dbReference type="InterPro" id="IPR036188">
    <property type="entry name" value="FAD/NAD-bd_sf"/>
</dbReference>
<gene>
    <name evidence="2" type="ORF">SAMN04488113_1546</name>
</gene>
<evidence type="ECO:0000313" key="2">
    <source>
        <dbReference type="EMBL" id="SEJ03444.1"/>
    </source>
</evidence>
<dbReference type="PANTHER" id="PTHR40254:SF1">
    <property type="entry name" value="BLR0577 PROTEIN"/>
    <property type="match status" value="1"/>
</dbReference>
<dbReference type="PANTHER" id="PTHR40254">
    <property type="entry name" value="BLR0577 PROTEIN"/>
    <property type="match status" value="1"/>
</dbReference>
<reference evidence="3" key="1">
    <citation type="submission" date="2016-10" db="EMBL/GenBank/DDBJ databases">
        <authorList>
            <person name="Varghese N."/>
            <person name="Submissions S."/>
        </authorList>
    </citation>
    <scope>NUCLEOTIDE SEQUENCE [LARGE SCALE GENOMIC DNA]</scope>
    <source>
        <strain evidence="3">DSM 25751</strain>
    </source>
</reference>
<dbReference type="STRING" id="1130080.SAMN04488113_1546"/>
<dbReference type="Proteomes" id="UP000198564">
    <property type="component" value="Unassembled WGS sequence"/>
</dbReference>
<feature type="domain" description="FAD-dependent urate hydroxylase HpyO/Asp monooxygenase CreE-like FAD/NAD(P)-binding" evidence="1">
    <location>
        <begin position="4"/>
        <end position="165"/>
    </location>
</feature>
<proteinExistence type="predicted"/>
<dbReference type="OrthoDB" id="2211465at2"/>
<dbReference type="EMBL" id="FNYW01000054">
    <property type="protein sequence ID" value="SEJ03444.1"/>
    <property type="molecule type" value="Genomic_DNA"/>
</dbReference>
<dbReference type="InterPro" id="IPR038732">
    <property type="entry name" value="HpyO/CreE_NAD-binding"/>
</dbReference>
<keyword evidence="3" id="KW-1185">Reference proteome</keyword>
<dbReference type="RefSeq" id="WP_091636572.1">
    <property type="nucleotide sequence ID" value="NZ_FNYW01000054.1"/>
</dbReference>
<dbReference type="Gene3D" id="3.50.50.60">
    <property type="entry name" value="FAD/NAD(P)-binding domain"/>
    <property type="match status" value="1"/>
</dbReference>
<evidence type="ECO:0000313" key="3">
    <source>
        <dbReference type="Proteomes" id="UP000198564"/>
    </source>
</evidence>